<evidence type="ECO:0000313" key="2">
    <source>
        <dbReference type="Proteomes" id="UP001152519"/>
    </source>
</evidence>
<gene>
    <name evidence="1" type="ORF">SCOCK_420034</name>
</gene>
<organism evidence="1 2">
    <name type="scientific">Actinacidiphila cocklensis</name>
    <dbReference type="NCBI Taxonomy" id="887465"/>
    <lineage>
        <taxon>Bacteria</taxon>
        <taxon>Bacillati</taxon>
        <taxon>Actinomycetota</taxon>
        <taxon>Actinomycetes</taxon>
        <taxon>Kitasatosporales</taxon>
        <taxon>Streptomycetaceae</taxon>
        <taxon>Actinacidiphila</taxon>
    </lineage>
</organism>
<dbReference type="RefSeq" id="WP_251495242.1">
    <property type="nucleotide sequence ID" value="NZ_CAJSLV010000073.1"/>
</dbReference>
<comment type="caution">
    <text evidence="1">The sequence shown here is derived from an EMBL/GenBank/DDBJ whole genome shotgun (WGS) entry which is preliminary data.</text>
</comment>
<protein>
    <submittedName>
        <fullName evidence="1">Uncharacterized protein</fullName>
    </submittedName>
</protein>
<reference evidence="1" key="1">
    <citation type="submission" date="2021-05" db="EMBL/GenBank/DDBJ databases">
        <authorList>
            <person name="Arsene-Ploetze F."/>
        </authorList>
    </citation>
    <scope>NUCLEOTIDE SEQUENCE</scope>
    <source>
        <strain evidence="1">DSM 42138</strain>
    </source>
</reference>
<dbReference type="Proteomes" id="UP001152519">
    <property type="component" value="Unassembled WGS sequence"/>
</dbReference>
<keyword evidence="2" id="KW-1185">Reference proteome</keyword>
<accession>A0A9W4GTQ6</accession>
<dbReference type="EMBL" id="CAJSLV010000073">
    <property type="protein sequence ID" value="CAG6396533.1"/>
    <property type="molecule type" value="Genomic_DNA"/>
</dbReference>
<sequence>MTYEPGRVFREAWITGVQKHFPGEPKAGYVAPWEETPQRETDADIFEAVRDSH</sequence>
<proteinExistence type="predicted"/>
<dbReference type="AlphaFoldDB" id="A0A9W4GTQ6"/>
<evidence type="ECO:0000313" key="1">
    <source>
        <dbReference type="EMBL" id="CAG6396533.1"/>
    </source>
</evidence>
<name>A0A9W4GTQ6_9ACTN</name>